<dbReference type="AlphaFoldDB" id="D0P435"/>
<dbReference type="KEGG" id="pif:PITG_21415"/>
<dbReference type="InParanoid" id="D0P435"/>
<dbReference type="GeneID" id="9472388"/>
<dbReference type="eggNOG" id="ENOG502RH0Z">
    <property type="taxonomic scope" value="Eukaryota"/>
</dbReference>
<reference evidence="3" key="1">
    <citation type="journal article" date="2009" name="Nature">
        <title>Genome sequence and analysis of the Irish potato famine pathogen Phytophthora infestans.</title>
        <authorList>
            <consortium name="The Broad Institute Genome Sequencing Platform"/>
            <person name="Haas B.J."/>
            <person name="Kamoun S."/>
            <person name="Zody M.C."/>
            <person name="Jiang R.H."/>
            <person name="Handsaker R.E."/>
            <person name="Cano L.M."/>
            <person name="Grabherr M."/>
            <person name="Kodira C.D."/>
            <person name="Raffaele S."/>
            <person name="Torto-Alalibo T."/>
            <person name="Bozkurt T.O."/>
            <person name="Ah-Fong A.M."/>
            <person name="Alvarado L."/>
            <person name="Anderson V.L."/>
            <person name="Armstrong M.R."/>
            <person name="Avrova A."/>
            <person name="Baxter L."/>
            <person name="Beynon J."/>
            <person name="Boevink P.C."/>
            <person name="Bollmann S.R."/>
            <person name="Bos J.I."/>
            <person name="Bulone V."/>
            <person name="Cai G."/>
            <person name="Cakir C."/>
            <person name="Carrington J.C."/>
            <person name="Chawner M."/>
            <person name="Conti L."/>
            <person name="Costanzo S."/>
            <person name="Ewan R."/>
            <person name="Fahlgren N."/>
            <person name="Fischbach M.A."/>
            <person name="Fugelstad J."/>
            <person name="Gilroy E.M."/>
            <person name="Gnerre S."/>
            <person name="Green P.J."/>
            <person name="Grenville-Briggs L.J."/>
            <person name="Griffith J."/>
            <person name="Grunwald N.J."/>
            <person name="Horn K."/>
            <person name="Horner N.R."/>
            <person name="Hu C.H."/>
            <person name="Huitema E."/>
            <person name="Jeong D.H."/>
            <person name="Jones A.M."/>
            <person name="Jones J.D."/>
            <person name="Jones R.W."/>
            <person name="Karlsson E.K."/>
            <person name="Kunjeti S.G."/>
            <person name="Lamour K."/>
            <person name="Liu Z."/>
            <person name="Ma L."/>
            <person name="Maclean D."/>
            <person name="Chibucos M.C."/>
            <person name="McDonald H."/>
            <person name="McWalters J."/>
            <person name="Meijer H.J."/>
            <person name="Morgan W."/>
            <person name="Morris P.F."/>
            <person name="Munro C.A."/>
            <person name="O'Neill K."/>
            <person name="Ospina-Giraldo M."/>
            <person name="Pinzon A."/>
            <person name="Pritchard L."/>
            <person name="Ramsahoye B."/>
            <person name="Ren Q."/>
            <person name="Restrepo S."/>
            <person name="Roy S."/>
            <person name="Sadanandom A."/>
            <person name="Savidor A."/>
            <person name="Schornack S."/>
            <person name="Schwartz D.C."/>
            <person name="Schumann U.D."/>
            <person name="Schwessinger B."/>
            <person name="Seyer L."/>
            <person name="Sharpe T."/>
            <person name="Silvar C."/>
            <person name="Song J."/>
            <person name="Studholme D.J."/>
            <person name="Sykes S."/>
            <person name="Thines M."/>
            <person name="van de Vondervoort P.J."/>
            <person name="Phuntumart V."/>
            <person name="Wawra S."/>
            <person name="Weide R."/>
            <person name="Win J."/>
            <person name="Young C."/>
            <person name="Zhou S."/>
            <person name="Fry W."/>
            <person name="Meyers B.C."/>
            <person name="van West P."/>
            <person name="Ristaino J."/>
            <person name="Govers F."/>
            <person name="Birch P.R."/>
            <person name="Whisson S.C."/>
            <person name="Judelson H.S."/>
            <person name="Nusbaum C."/>
        </authorList>
    </citation>
    <scope>NUCLEOTIDE SEQUENCE [LARGE SCALE GENOMIC DNA]</scope>
    <source>
        <strain evidence="3">T30-4</strain>
    </source>
</reference>
<sequence>MRVIASAPTAPSRNPPRASYSSLGGRTVRLEAPDELTGRWDEPVYATIGRDPVLRESASSPFFDDADGLKRPAWQATLTFLLPGQRRSDVDPALQEHVVVEYWIPHWRLTHPSHDLSEELLERPLLSVFRFLRFSQFFVASTNCDTKFVRHTSEVYLCGQVLSYVRASTIILVDDINLVLDPGCSYLCMPNYLT</sequence>
<dbReference type="HOGENOM" id="CLU_1558273_0_0_1"/>
<name>D0P435_PHYIT</name>
<dbReference type="Proteomes" id="UP000006643">
    <property type="component" value="Unassembled WGS sequence"/>
</dbReference>
<gene>
    <name evidence="2" type="ORF">PITG_21415</name>
</gene>
<evidence type="ECO:0000256" key="1">
    <source>
        <dbReference type="SAM" id="MobiDB-lite"/>
    </source>
</evidence>
<proteinExistence type="predicted"/>
<protein>
    <submittedName>
        <fullName evidence="2">Uncharacterized protein</fullName>
    </submittedName>
</protein>
<feature type="region of interest" description="Disordered" evidence="1">
    <location>
        <begin position="1"/>
        <end position="25"/>
    </location>
</feature>
<keyword evidence="3" id="KW-1185">Reference proteome</keyword>
<evidence type="ECO:0000313" key="2">
    <source>
        <dbReference type="EMBL" id="EEY62769.1"/>
    </source>
</evidence>
<accession>D0P435</accession>
<dbReference type="OrthoDB" id="125523at2759"/>
<dbReference type="EMBL" id="DS028476">
    <property type="protein sequence ID" value="EEY62769.1"/>
    <property type="molecule type" value="Genomic_DNA"/>
</dbReference>
<dbReference type="RefSeq" id="XP_002894939.1">
    <property type="nucleotide sequence ID" value="XM_002894893.1"/>
</dbReference>
<organism evidence="2 3">
    <name type="scientific">Phytophthora infestans (strain T30-4)</name>
    <name type="common">Potato late blight agent</name>
    <dbReference type="NCBI Taxonomy" id="403677"/>
    <lineage>
        <taxon>Eukaryota</taxon>
        <taxon>Sar</taxon>
        <taxon>Stramenopiles</taxon>
        <taxon>Oomycota</taxon>
        <taxon>Peronosporomycetes</taxon>
        <taxon>Peronosporales</taxon>
        <taxon>Peronosporaceae</taxon>
        <taxon>Phytophthora</taxon>
    </lineage>
</organism>
<evidence type="ECO:0000313" key="3">
    <source>
        <dbReference type="Proteomes" id="UP000006643"/>
    </source>
</evidence>
<dbReference type="VEuPathDB" id="FungiDB:PITG_21415"/>